<accession>A0ABS2FXC0</accession>
<dbReference type="Gene3D" id="2.60.200.20">
    <property type="match status" value="1"/>
</dbReference>
<feature type="region of interest" description="Disordered" evidence="1">
    <location>
        <begin position="102"/>
        <end position="124"/>
    </location>
</feature>
<dbReference type="Proteomes" id="UP000719500">
    <property type="component" value="Unassembled WGS sequence"/>
</dbReference>
<reference evidence="3 4" key="1">
    <citation type="journal article" date="2021" name="Sci. Rep.">
        <title>The distribution of antibiotic resistance genes in chicken gut microbiota commensals.</title>
        <authorList>
            <person name="Juricova H."/>
            <person name="Matiasovicova J."/>
            <person name="Kubasova T."/>
            <person name="Cejkova D."/>
            <person name="Rychlik I."/>
        </authorList>
    </citation>
    <scope>NUCLEOTIDE SEQUENCE [LARGE SCALE GENOMIC DNA]</scope>
    <source>
        <strain evidence="3 4">An411</strain>
    </source>
</reference>
<evidence type="ECO:0000313" key="3">
    <source>
        <dbReference type="EMBL" id="MBM6852262.1"/>
    </source>
</evidence>
<protein>
    <submittedName>
        <fullName evidence="3">FHA domain-containing protein</fullName>
    </submittedName>
</protein>
<evidence type="ECO:0000313" key="4">
    <source>
        <dbReference type="Proteomes" id="UP000719500"/>
    </source>
</evidence>
<dbReference type="CDD" id="cd00060">
    <property type="entry name" value="FHA"/>
    <property type="match status" value="1"/>
</dbReference>
<dbReference type="RefSeq" id="WP_204805490.1">
    <property type="nucleotide sequence ID" value="NZ_JACSNX010000027.1"/>
</dbReference>
<feature type="compositionally biased region" description="Polar residues" evidence="1">
    <location>
        <begin position="46"/>
        <end position="55"/>
    </location>
</feature>
<dbReference type="Pfam" id="PF00498">
    <property type="entry name" value="FHA"/>
    <property type="match status" value="1"/>
</dbReference>
<sequence length="274" mass="29417">MAQIECGRGHLYDPEKYPTCPYCKNNQQITVAAAGRTAPIRVTDTSRTAPLSGTPVTAAQKTAPLTPQPAPATPGGAIPVTADSKTMPPRGYAPQAAIPVTAPQKTMPPRGYAPAAPAPAEAPEPTAPPKFHGPSVLDAGKTVGMMQEQMGFDPVVGWLACVEGPSRGKSYTIRGGINSIGRGDRMDITITGDRTISMENHARISYSDRNNRFNLLPGDGRNIVYLNGEEVFSATPLQAYDLIDFGETKLLFVPLCGERFTWKQEAEQTEHERV</sequence>
<evidence type="ECO:0000256" key="1">
    <source>
        <dbReference type="SAM" id="MobiDB-lite"/>
    </source>
</evidence>
<evidence type="ECO:0000259" key="2">
    <source>
        <dbReference type="PROSITE" id="PS50006"/>
    </source>
</evidence>
<dbReference type="EMBL" id="JACSNX010000027">
    <property type="protein sequence ID" value="MBM6852262.1"/>
    <property type="molecule type" value="Genomic_DNA"/>
</dbReference>
<dbReference type="InterPro" id="IPR008984">
    <property type="entry name" value="SMAD_FHA_dom_sf"/>
</dbReference>
<name>A0ABS2FXC0_9FIRM</name>
<keyword evidence="4" id="KW-1185">Reference proteome</keyword>
<feature type="domain" description="FHA" evidence="2">
    <location>
        <begin position="178"/>
        <end position="231"/>
    </location>
</feature>
<gene>
    <name evidence="3" type="ORF">H9X91_12540</name>
</gene>
<organism evidence="3 4">
    <name type="scientific">Oscillibacter valericigenes</name>
    <dbReference type="NCBI Taxonomy" id="351091"/>
    <lineage>
        <taxon>Bacteria</taxon>
        <taxon>Bacillati</taxon>
        <taxon>Bacillota</taxon>
        <taxon>Clostridia</taxon>
        <taxon>Eubacteriales</taxon>
        <taxon>Oscillospiraceae</taxon>
        <taxon>Oscillibacter</taxon>
    </lineage>
</organism>
<dbReference type="InterPro" id="IPR000253">
    <property type="entry name" value="FHA_dom"/>
</dbReference>
<feature type="region of interest" description="Disordered" evidence="1">
    <location>
        <begin position="46"/>
        <end position="75"/>
    </location>
</feature>
<comment type="caution">
    <text evidence="3">The sequence shown here is derived from an EMBL/GenBank/DDBJ whole genome shotgun (WGS) entry which is preliminary data.</text>
</comment>
<proteinExistence type="predicted"/>
<dbReference type="PROSITE" id="PS50006">
    <property type="entry name" value="FHA_DOMAIN"/>
    <property type="match status" value="1"/>
</dbReference>
<dbReference type="SUPFAM" id="SSF49879">
    <property type="entry name" value="SMAD/FHA domain"/>
    <property type="match status" value="1"/>
</dbReference>